<comment type="caution">
    <text evidence="1">The sequence shown here is derived from an EMBL/GenBank/DDBJ whole genome shotgun (WGS) entry which is preliminary data.</text>
</comment>
<dbReference type="AlphaFoldDB" id="A0A9X0SL55"/>
<name>A0A9X0SL55_BACCE</name>
<accession>A0A9X0SL55</accession>
<proteinExistence type="predicted"/>
<protein>
    <submittedName>
        <fullName evidence="1">Uncharacterized protein</fullName>
    </submittedName>
</protein>
<dbReference type="Proteomes" id="UP000075476">
    <property type="component" value="Unassembled WGS sequence"/>
</dbReference>
<dbReference type="RefSeq" id="WP_061664143.1">
    <property type="nucleotide sequence ID" value="NZ_JBNTNR010000015.1"/>
</dbReference>
<dbReference type="CDD" id="cd20686">
    <property type="entry name" value="CdiA-CT_Ec-like"/>
    <property type="match status" value="1"/>
</dbReference>
<organism evidence="1 2">
    <name type="scientific">Bacillus cereus</name>
    <dbReference type="NCBI Taxonomy" id="1396"/>
    <lineage>
        <taxon>Bacteria</taxon>
        <taxon>Bacillati</taxon>
        <taxon>Bacillota</taxon>
        <taxon>Bacilli</taxon>
        <taxon>Bacillales</taxon>
        <taxon>Bacillaceae</taxon>
        <taxon>Bacillus</taxon>
        <taxon>Bacillus cereus group</taxon>
    </lineage>
</organism>
<reference evidence="1 2" key="1">
    <citation type="submission" date="2015-12" db="EMBL/GenBank/DDBJ databases">
        <title>Bacillus cereus Group isolate.</title>
        <authorList>
            <person name="Kovac J."/>
        </authorList>
    </citation>
    <scope>NUCLEOTIDE SEQUENCE [LARGE SCALE GENOMIC DNA]</scope>
    <source>
        <strain evidence="1 2">FSL K6-0073</strain>
    </source>
</reference>
<evidence type="ECO:0000313" key="1">
    <source>
        <dbReference type="EMBL" id="KXY29819.1"/>
    </source>
</evidence>
<dbReference type="EMBL" id="LOMO01000237">
    <property type="protein sequence ID" value="KXY29819.1"/>
    <property type="molecule type" value="Genomic_DNA"/>
</dbReference>
<evidence type="ECO:0000313" key="2">
    <source>
        <dbReference type="Proteomes" id="UP000075476"/>
    </source>
</evidence>
<sequence length="132" mass="14997">MEHTTVKSSLKTILKIVSESPSKILGVKTVEYNMPKLNMDGTPTGEYGNKVFTNNIYDPKIISDKEFINRGIEAANDAKLKTSDGVLSREWTGVDGKEITWRGYHKGGEISSFFQNRLKIYEERYVCKENLD</sequence>
<gene>
    <name evidence="1" type="ORF">AT268_18795</name>
</gene>